<proteinExistence type="predicted"/>
<feature type="transmembrane region" description="Helical" evidence="1">
    <location>
        <begin position="79"/>
        <end position="98"/>
    </location>
</feature>
<keyword evidence="1" id="KW-0812">Transmembrane</keyword>
<keyword evidence="3" id="KW-1185">Reference proteome</keyword>
<gene>
    <name evidence="2" type="ORF">ADIAG_01797</name>
</gene>
<dbReference type="Proteomes" id="UP000012015">
    <property type="component" value="Unassembled WGS sequence"/>
</dbReference>
<dbReference type="RefSeq" id="WP_007270983.1">
    <property type="nucleotide sequence ID" value="NZ_AOCK01000004.1"/>
</dbReference>
<feature type="transmembrane region" description="Helical" evidence="1">
    <location>
        <begin position="110"/>
        <end position="130"/>
    </location>
</feature>
<comment type="caution">
    <text evidence="2">The sequence shown here is derived from an EMBL/GenBank/DDBJ whole genome shotgun (WGS) entry which is preliminary data.</text>
</comment>
<organism evidence="2 3">
    <name type="scientific">Paeniglutamicibacter gangotriensis Lz1y</name>
    <dbReference type="NCBI Taxonomy" id="1276920"/>
    <lineage>
        <taxon>Bacteria</taxon>
        <taxon>Bacillati</taxon>
        <taxon>Actinomycetota</taxon>
        <taxon>Actinomycetes</taxon>
        <taxon>Micrococcales</taxon>
        <taxon>Micrococcaceae</taxon>
        <taxon>Paeniglutamicibacter</taxon>
    </lineage>
</organism>
<keyword evidence="1" id="KW-0472">Membrane</keyword>
<accession>M7NB46</accession>
<reference evidence="2 3" key="1">
    <citation type="journal article" date="2013" name="Genome Announc.">
        <title>Draft Genome Sequence of Arthrobacter gangotriensis Strain Lz1yT, Isolated from a Penguin Rookery Soil Sample Collected in Antarctica, near the Indian Station Dakshin Gangotri.</title>
        <authorList>
            <person name="Shivaji S."/>
            <person name="Ara S."/>
            <person name="Bandi S."/>
            <person name="Singh A."/>
            <person name="Kumar Pinnaka A."/>
        </authorList>
    </citation>
    <scope>NUCLEOTIDE SEQUENCE [LARGE SCALE GENOMIC DNA]</scope>
    <source>
        <strain evidence="2 3">Lz1y</strain>
    </source>
</reference>
<evidence type="ECO:0000313" key="2">
    <source>
        <dbReference type="EMBL" id="EMQ99034.1"/>
    </source>
</evidence>
<protein>
    <submittedName>
        <fullName evidence="2">Uncharacterized protein</fullName>
    </submittedName>
</protein>
<name>M7NB46_9MICC</name>
<evidence type="ECO:0000256" key="1">
    <source>
        <dbReference type="SAM" id="Phobius"/>
    </source>
</evidence>
<keyword evidence="1" id="KW-1133">Transmembrane helix</keyword>
<evidence type="ECO:0000313" key="3">
    <source>
        <dbReference type="Proteomes" id="UP000012015"/>
    </source>
</evidence>
<dbReference type="EMBL" id="AOCK01000004">
    <property type="protein sequence ID" value="EMQ99034.1"/>
    <property type="molecule type" value="Genomic_DNA"/>
</dbReference>
<dbReference type="PATRIC" id="fig|1276920.7.peg.1797"/>
<sequence>MSQRPPEPPQAKKSMFRYYDPARDERDRVVMLAHEELRAAGEKPHLLRTVDGELFSYRREEIGFVTGGSGAKISTGPGMLIAGTLCWIGALALASFMFGVQDATTGERVGLCFLAAFGAALAWYFMHLGLAEHRARKLRKARKLPKPLLGANLNLP</sequence>
<dbReference type="AlphaFoldDB" id="M7NB46"/>
<dbReference type="STRING" id="1276920.ADIAG_01797"/>